<feature type="compositionally biased region" description="Basic and acidic residues" evidence="8">
    <location>
        <begin position="723"/>
        <end position="778"/>
    </location>
</feature>
<dbReference type="InterPro" id="IPR015943">
    <property type="entry name" value="WD40/YVTN_repeat-like_dom_sf"/>
</dbReference>
<keyword evidence="11" id="KW-1185">Reference proteome</keyword>
<dbReference type="SUPFAM" id="SSF50978">
    <property type="entry name" value="WD40 repeat-like"/>
    <property type="match status" value="1"/>
</dbReference>
<evidence type="ECO:0000313" key="11">
    <source>
        <dbReference type="Proteomes" id="UP000287166"/>
    </source>
</evidence>
<feature type="repeat" description="WD" evidence="6">
    <location>
        <begin position="1303"/>
        <end position="1325"/>
    </location>
</feature>
<organism evidence="10 11">
    <name type="scientific">Sparassis crispa</name>
    <dbReference type="NCBI Taxonomy" id="139825"/>
    <lineage>
        <taxon>Eukaryota</taxon>
        <taxon>Fungi</taxon>
        <taxon>Dikarya</taxon>
        <taxon>Basidiomycota</taxon>
        <taxon>Agaricomycotina</taxon>
        <taxon>Agaricomycetes</taxon>
        <taxon>Polyporales</taxon>
        <taxon>Sparassidaceae</taxon>
        <taxon>Sparassis</taxon>
    </lineage>
</organism>
<keyword evidence="3" id="KW-0677">Repeat</keyword>
<evidence type="ECO:0000256" key="6">
    <source>
        <dbReference type="PROSITE-ProRule" id="PRU00221"/>
    </source>
</evidence>
<evidence type="ECO:0000256" key="1">
    <source>
        <dbReference type="ARBA" id="ARBA00006192"/>
    </source>
</evidence>
<dbReference type="Gene3D" id="2.130.10.10">
    <property type="entry name" value="YVTN repeat-like/Quinoprotein amine dehydrogenase"/>
    <property type="match status" value="1"/>
</dbReference>
<comment type="caution">
    <text evidence="10">The sequence shown here is derived from an EMBL/GenBank/DDBJ whole genome shotgun (WGS) entry which is preliminary data.</text>
</comment>
<dbReference type="InterPro" id="IPR036322">
    <property type="entry name" value="WD40_repeat_dom_sf"/>
</dbReference>
<dbReference type="STRING" id="139825.A0A401GEY8"/>
<dbReference type="RefSeq" id="XP_027611614.1">
    <property type="nucleotide sequence ID" value="XM_027755813.1"/>
</dbReference>
<dbReference type="InterPro" id="IPR019775">
    <property type="entry name" value="WD40_repeat_CS"/>
</dbReference>
<feature type="repeat" description="PPR" evidence="7">
    <location>
        <begin position="339"/>
        <end position="373"/>
    </location>
</feature>
<evidence type="ECO:0000256" key="4">
    <source>
        <dbReference type="ARBA" id="ARBA00044493"/>
    </source>
</evidence>
<dbReference type="SMART" id="SM00320">
    <property type="entry name" value="WD40"/>
    <property type="match status" value="4"/>
</dbReference>
<dbReference type="PANTHER" id="PTHR47936:SF1">
    <property type="entry name" value="PENTATRICOPEPTIDE REPEAT-CONTAINING PROTEIN GUN1, CHLOROPLASTIC"/>
    <property type="match status" value="1"/>
</dbReference>
<dbReference type="GeneID" id="38777618"/>
<comment type="subunit">
    <text evidence="5">Binds to mitochondrial small subunit 15S rRNA.</text>
</comment>
<dbReference type="Proteomes" id="UP000287166">
    <property type="component" value="Unassembled WGS sequence"/>
</dbReference>
<dbReference type="PROSITE" id="PS00678">
    <property type="entry name" value="WD_REPEATS_1"/>
    <property type="match status" value="1"/>
</dbReference>
<dbReference type="InterPro" id="IPR001680">
    <property type="entry name" value="WD40_rpt"/>
</dbReference>
<dbReference type="InterPro" id="IPR002885">
    <property type="entry name" value="PPR_rpt"/>
</dbReference>
<evidence type="ECO:0000256" key="5">
    <source>
        <dbReference type="ARBA" id="ARBA00044511"/>
    </source>
</evidence>
<evidence type="ECO:0000256" key="3">
    <source>
        <dbReference type="ARBA" id="ARBA00022737"/>
    </source>
</evidence>
<dbReference type="InterPro" id="IPR057027">
    <property type="entry name" value="TPR_mt"/>
</dbReference>
<evidence type="ECO:0000256" key="7">
    <source>
        <dbReference type="PROSITE-ProRule" id="PRU00708"/>
    </source>
</evidence>
<dbReference type="NCBIfam" id="TIGR00756">
    <property type="entry name" value="PPR"/>
    <property type="match status" value="1"/>
</dbReference>
<accession>A0A401GEY8</accession>
<dbReference type="Pfam" id="PF23276">
    <property type="entry name" value="TPR_24"/>
    <property type="match status" value="1"/>
</dbReference>
<evidence type="ECO:0000256" key="2">
    <source>
        <dbReference type="ARBA" id="ARBA00022574"/>
    </source>
</evidence>
<dbReference type="PANTHER" id="PTHR47936">
    <property type="entry name" value="PPR_LONG DOMAIN-CONTAINING PROTEIN"/>
    <property type="match status" value="1"/>
</dbReference>
<keyword evidence="2 6" id="KW-0853">WD repeat</keyword>
<gene>
    <name evidence="10" type="ORF">SCP_0304200</name>
</gene>
<feature type="region of interest" description="Disordered" evidence="8">
    <location>
        <begin position="693"/>
        <end position="843"/>
    </location>
</feature>
<dbReference type="PROSITE" id="PS50082">
    <property type="entry name" value="WD_REPEATS_2"/>
    <property type="match status" value="1"/>
</dbReference>
<sequence>MLASSSRNALKTAHTRLSGIATDLCSAQQAQVVTFGWSRCAQQQRHESSAQVRTQQNIFHERDGRARRHGGLRNQPYQFTPDVDFRGTTVMTEVARYNLKLSRFIEGSLTRVVMRVCLQMKNKGLRPNLTTYTYIMQACGIEGSYDMARATLEDMVSMDIRPDREIFHYLLNAARYQDSRKLWEVISMMERFDIRPNESTYEYIILQYAESGNLELALQYLSALGMRGLSPTLKTAQGIIRVAGSMGFPRLALDLAEAFEQTSVRRLDGEVWAECLESSSEALYEEGVLRTWQKVVHELNITPDEGCCIQVLHTAARHGLSGLGLDVLRVLSRIGVAWQEYHFAPVIEAFCKDNKIKDAMEMLAMIRAHGINPISETAYPIFQMIQKDPDTVDEAWGYLETLREEGKVVDVTALNVIIQASVGIGDLQRAVGTYKAAGDLGVAPNVDSYNLLLSGCIVSQHRELGDRLLGEMKDASIKPDVRTYERLIVLCLTQANYEDAFFYLEEMKNEGHLPPVTVYEAIIRKCVQVGDTRYQLAVDEMVECGYEMSEKLEKLIQSGGENEGSEGTPDPVARKILMMGRRPAKTEMRSQVLPHLAAQPPPVSSSLNTLLFLVLPCMNTRNHDVIDVDAAEDANEVQFRGFYRNVGAHHTYLVNRIRENNVIDLISDDEGDGGAGPSIAPQKGFRPKSLVVAKDLPRSHPSSSRSKLPSDEKAMALAKKRPLSSEKTKSSEKGRQPSNDKAKPPAKRDSSSSDKSKKRNLDPGERIEPPAKRFKGSDGKFAPAPNPYSRKRPRQPLMASSREAEVIVIDDSDEEELPLKRARTSPDDTPDAPDPVPELEDELGRSTEVLQCLALGQDGPDPDPDPDSEYDYFHDAYDLHRKSNWEPFPESTVDYELETKEGQTLAEKMAKLSVSTYSTTRTLFSSPWDSDNEDGTDVWCRLQGMHRPRFKCSSRSPYDHLVPAKSLSTTSGSVMKVRQSAGIIAIASAVADGTADMDDQEPSAYNREGNLRVWCDGTEFTLYGHERSYTSEGRDMRRFYTVNDVQFDPALPTRLVSCGHDLTVKVWDCTAVESGATALEYATTPEYGAPELVQTVTFPCIPESMQFKPEGSVLAVAGSNGRVYLQRNTNLKYRTVLTVASGAEGGVVDLTWGAESSANKLFATAAGEGDGVHKAFDVTKGKEICQFDAEDPGERLAIDESGTTLALATLSPTRAHHLHLYDARRCLRRATQTVALERFRGGFNEVNRMSFSPDALFLAVARSDNAVSVYDARMLSRGPLQAFAHDERSTKKPARYGVVEALWVERGRALLTGGNDGFVRMWDVRRAASDPYNGVAVAGCDYDIAHFALGKDRGDKPLVVGDLSGRVKVFDYGRT</sequence>
<dbReference type="InterPro" id="IPR011990">
    <property type="entry name" value="TPR-like_helical_dom_sf"/>
</dbReference>
<dbReference type="InParanoid" id="A0A401GEY8"/>
<feature type="repeat" description="PPR" evidence="7">
    <location>
        <begin position="480"/>
        <end position="514"/>
    </location>
</feature>
<dbReference type="PROSITE" id="PS51375">
    <property type="entry name" value="PPR"/>
    <property type="match status" value="5"/>
</dbReference>
<proteinExistence type="inferred from homology"/>
<comment type="similarity">
    <text evidence="1">Belongs to the CCM1 family.</text>
</comment>
<dbReference type="OrthoDB" id="185373at2759"/>
<dbReference type="Pfam" id="PF13812">
    <property type="entry name" value="PPR_3"/>
    <property type="match status" value="3"/>
</dbReference>
<dbReference type="Gene3D" id="1.25.40.10">
    <property type="entry name" value="Tetratricopeptide repeat domain"/>
    <property type="match status" value="3"/>
</dbReference>
<evidence type="ECO:0000256" key="8">
    <source>
        <dbReference type="SAM" id="MobiDB-lite"/>
    </source>
</evidence>
<comment type="function">
    <text evidence="4">Regulates mitochondrial small subunit maturation by controlling 15S rRNA 5'-end processing. Localizes to the 5' precursor of the 15S rRNA in a position that is subsequently occupied by mS47 in the mature yeast mtSSU. Uses structure and sequence-specific RNA recognition, binding to a single-stranded region of the precursor and specifically recognizing bases -6 to -1. The exchange of Ccm1 for mS47 is coupled to the irreversible removal of precursor rRNA that is accompanied by conformational changes of the mitoribosomal proteins uS5m and mS26. These conformational changes signal completion of 5'-end rRNA processing through protection of the mature 5'-end of the 15S rRNA and stabilization of mS47. The removal of the 5' precursor together with the dissociation of Ccm1 may be catalyzed by the 5'-3' exoribonuclease Pet127. Involved in the specific removal of group I introns in mitochondrial encoded transcripts.</text>
</comment>
<name>A0A401GEY8_9APHY</name>
<dbReference type="EMBL" id="BFAD01000003">
    <property type="protein sequence ID" value="GBE80701.1"/>
    <property type="molecule type" value="Genomic_DNA"/>
</dbReference>
<feature type="region of interest" description="Disordered" evidence="8">
    <location>
        <begin position="668"/>
        <end position="687"/>
    </location>
</feature>
<feature type="repeat" description="PPR" evidence="7">
    <location>
        <begin position="445"/>
        <end position="479"/>
    </location>
</feature>
<evidence type="ECO:0000313" key="10">
    <source>
        <dbReference type="EMBL" id="GBE80701.1"/>
    </source>
</evidence>
<reference evidence="10 11" key="1">
    <citation type="journal article" date="2018" name="Sci. Rep.">
        <title>Genome sequence of the cauliflower mushroom Sparassis crispa (Hanabiratake) and its association with beneficial usage.</title>
        <authorList>
            <person name="Kiyama R."/>
            <person name="Furutani Y."/>
            <person name="Kawaguchi K."/>
            <person name="Nakanishi T."/>
        </authorList>
    </citation>
    <scope>NUCLEOTIDE SEQUENCE [LARGE SCALE GENOMIC DNA]</scope>
</reference>
<feature type="repeat" description="PPR" evidence="7">
    <location>
        <begin position="128"/>
        <end position="162"/>
    </location>
</feature>
<evidence type="ECO:0000259" key="9">
    <source>
        <dbReference type="Pfam" id="PF23276"/>
    </source>
</evidence>
<feature type="domain" description="Pentatricopeptide repeat-containing protein-mitochondrial" evidence="9">
    <location>
        <begin position="305"/>
        <end position="436"/>
    </location>
</feature>
<protein>
    <recommendedName>
        <fullName evidence="9">Pentatricopeptide repeat-containing protein-mitochondrial domain-containing protein</fullName>
    </recommendedName>
</protein>
<dbReference type="Pfam" id="PF00400">
    <property type="entry name" value="WD40"/>
    <property type="match status" value="1"/>
</dbReference>
<feature type="repeat" description="PPR" evidence="7">
    <location>
        <begin position="197"/>
        <end position="231"/>
    </location>
</feature>